<dbReference type="EMBL" id="SLWA01000018">
    <property type="protein sequence ID" value="TCN50012.1"/>
    <property type="molecule type" value="Genomic_DNA"/>
</dbReference>
<evidence type="ECO:0000313" key="4">
    <source>
        <dbReference type="Proteomes" id="UP000295270"/>
    </source>
</evidence>
<sequence length="326" mass="38063">MTKKLLIIFISILIYGCNNADINDKEKRNEHWVYWIDTKTGEASWVPVGDKTIVEDGSFTSFYNNGNFYQKGKLKNGNRIDTIYDYDLNNNLLEYEIVKPDTLLHYYINNGPYISYLQNGKILEKGNVENHKIGNEWTKYFDNGKIEWTKKLVNGTGWNRWYYKNGQISDINYHVNGKTNGEVKIWFENGQIKEISHWKNGIQDGTCETYHENGNPKEKANWINDKLDGKRENWYENGQKDQVEFYNNGVREGDILQWYSNGNKKGVMKFISGKVEGLVTSYYENGKVKSQGDFKEGKRNGTFSWYDEKGKLIKQQTFANDELVSN</sequence>
<name>A0A4Y7U5K9_9FLAO</name>
<dbReference type="OrthoDB" id="671157at2"/>
<feature type="signal peptide" evidence="1">
    <location>
        <begin position="1"/>
        <end position="20"/>
    </location>
</feature>
<dbReference type="PROSITE" id="PS51257">
    <property type="entry name" value="PROKAR_LIPOPROTEIN"/>
    <property type="match status" value="1"/>
</dbReference>
<comment type="caution">
    <text evidence="3">The sequence shown here is derived from an EMBL/GenBank/DDBJ whole genome shotgun (WGS) entry which is preliminary data.</text>
</comment>
<dbReference type="EMBL" id="QWDN01000017">
    <property type="protein sequence ID" value="TEB41717.1"/>
    <property type="molecule type" value="Genomic_DNA"/>
</dbReference>
<keyword evidence="4" id="KW-1185">Reference proteome</keyword>
<dbReference type="InterPro" id="IPR011652">
    <property type="entry name" value="MORN_2"/>
</dbReference>
<reference evidence="2" key="3">
    <citation type="submission" date="2019-03" db="EMBL/GenBank/DDBJ databases">
        <authorList>
            <person name="Whitman W."/>
            <person name="Huntemann M."/>
            <person name="Clum A."/>
            <person name="Pillay M."/>
            <person name="Palaniappan K."/>
            <person name="Varghese N."/>
            <person name="Mikhailova N."/>
            <person name="Stamatis D."/>
            <person name="Reddy T."/>
            <person name="Daum C."/>
            <person name="Shapiro N."/>
            <person name="Ivanova N."/>
            <person name="Kyrpides N."/>
            <person name="Woyke T."/>
        </authorList>
    </citation>
    <scope>NUCLEOTIDE SEQUENCE</scope>
    <source>
        <strain evidence="2">P5626</strain>
    </source>
</reference>
<dbReference type="Gene3D" id="2.20.110.10">
    <property type="entry name" value="Histone H3 K4-specific methyltransferase SET7/9 N-terminal domain"/>
    <property type="match status" value="1"/>
</dbReference>
<evidence type="ECO:0000313" key="2">
    <source>
        <dbReference type="EMBL" id="TCN50012.1"/>
    </source>
</evidence>
<feature type="chain" id="PRO_5043204303" evidence="1">
    <location>
        <begin position="21"/>
        <end position="326"/>
    </location>
</feature>
<keyword evidence="1" id="KW-0732">Signal</keyword>
<dbReference type="Proteomes" id="UP000295270">
    <property type="component" value="Unassembled WGS sequence"/>
</dbReference>
<evidence type="ECO:0000313" key="3">
    <source>
        <dbReference type="EMBL" id="TEB41717.1"/>
    </source>
</evidence>
<protein>
    <submittedName>
        <fullName evidence="2">Antitoxin component YwqK of YwqJK toxin-antitoxin module</fullName>
    </submittedName>
    <submittedName>
        <fullName evidence="3">Toxin-antitoxin system YwqK family antitoxin</fullName>
    </submittedName>
</protein>
<reference evidence="3 5" key="2">
    <citation type="journal article" date="2018" name="Syst. Appl. Microbiol.">
        <title>Flavobacterium circumlabens sp. nov. and Flavobacterium cupreum sp. nov., two psychrotrophic species isolated from Antarctic environmental samples.</title>
        <authorList>
            <person name="Kralova S."/>
            <person name="Busse H.J."/>
            <person name="Svec P."/>
            <person name="Maslanova I."/>
            <person name="Stankova E."/>
            <person name="Bartak M."/>
            <person name="Sedlacek I."/>
        </authorList>
    </citation>
    <scope>NUCLEOTIDE SEQUENCE [LARGE SCALE GENOMIC DNA]</scope>
    <source>
        <strain evidence="3 5">CCM 8828</strain>
    </source>
</reference>
<evidence type="ECO:0000313" key="5">
    <source>
        <dbReference type="Proteomes" id="UP000298340"/>
    </source>
</evidence>
<dbReference type="RefSeq" id="WP_132038334.1">
    <property type="nucleotide sequence ID" value="NZ_QWDN01000017.1"/>
</dbReference>
<proteinExistence type="predicted"/>
<reference evidence="2 4" key="1">
    <citation type="journal article" date="2015" name="Stand. Genomic Sci.">
        <title>Genomic Encyclopedia of Bacterial and Archaeal Type Strains, Phase III: the genomes of soil and plant-associated and newly described type strains.</title>
        <authorList>
            <person name="Whitman W.B."/>
            <person name="Woyke T."/>
            <person name="Klenk H.P."/>
            <person name="Zhou Y."/>
            <person name="Lilburn T.G."/>
            <person name="Beck B.J."/>
            <person name="De Vos P."/>
            <person name="Vandamme P."/>
            <person name="Eisen J.A."/>
            <person name="Garrity G."/>
            <person name="Hugenholtz P."/>
            <person name="Kyrpides N.C."/>
        </authorList>
    </citation>
    <scope>NUCLEOTIDE SEQUENCE [LARGE SCALE GENOMIC DNA]</scope>
    <source>
        <strain evidence="2 4">P5626</strain>
    </source>
</reference>
<dbReference type="Proteomes" id="UP000298340">
    <property type="component" value="Unassembled WGS sequence"/>
</dbReference>
<gene>
    <name evidence="3" type="ORF">D0809_24040</name>
    <name evidence="2" type="ORF">EV142_1189</name>
</gene>
<dbReference type="SUPFAM" id="SSF82185">
    <property type="entry name" value="Histone H3 K4-specific methyltransferase SET7/9 N-terminal domain"/>
    <property type="match status" value="2"/>
</dbReference>
<organism evidence="3 5">
    <name type="scientific">Flavobacterium circumlabens</name>
    <dbReference type="NCBI Taxonomy" id="2133765"/>
    <lineage>
        <taxon>Bacteria</taxon>
        <taxon>Pseudomonadati</taxon>
        <taxon>Bacteroidota</taxon>
        <taxon>Flavobacteriia</taxon>
        <taxon>Flavobacteriales</taxon>
        <taxon>Flavobacteriaceae</taxon>
        <taxon>Flavobacterium</taxon>
    </lineage>
</organism>
<accession>A0A4Y7U5K9</accession>
<dbReference type="AlphaFoldDB" id="A0A4Y7U5K9"/>
<evidence type="ECO:0000256" key="1">
    <source>
        <dbReference type="SAM" id="SignalP"/>
    </source>
</evidence>
<dbReference type="Gene3D" id="3.90.930.1">
    <property type="match status" value="2"/>
</dbReference>
<dbReference type="Pfam" id="PF07661">
    <property type="entry name" value="MORN_2"/>
    <property type="match status" value="6"/>
</dbReference>